<evidence type="ECO:0000313" key="13">
    <source>
        <dbReference type="EMBL" id="AHJ13833.1"/>
    </source>
</evidence>
<dbReference type="Gene3D" id="3.30.450.20">
    <property type="entry name" value="PAS domain"/>
    <property type="match status" value="2"/>
</dbReference>
<dbReference type="Pfam" id="PF00672">
    <property type="entry name" value="HAMP"/>
    <property type="match status" value="1"/>
</dbReference>
<dbReference type="SMART" id="SM00283">
    <property type="entry name" value="MA"/>
    <property type="match status" value="1"/>
</dbReference>
<dbReference type="Pfam" id="PF02743">
    <property type="entry name" value="dCache_1"/>
    <property type="match status" value="1"/>
</dbReference>
<dbReference type="CDD" id="cd06225">
    <property type="entry name" value="HAMP"/>
    <property type="match status" value="1"/>
</dbReference>
<feature type="transmembrane region" description="Helical" evidence="10">
    <location>
        <begin position="9"/>
        <end position="30"/>
    </location>
</feature>
<keyword evidence="7 9" id="KW-0807">Transducer</keyword>
<accession>A0AA86DZ07</accession>
<evidence type="ECO:0000256" key="2">
    <source>
        <dbReference type="ARBA" id="ARBA00022475"/>
    </source>
</evidence>
<dbReference type="CDD" id="cd12912">
    <property type="entry name" value="PDC2_MCP_like"/>
    <property type="match status" value="1"/>
</dbReference>
<dbReference type="EMBL" id="CP007201">
    <property type="protein sequence ID" value="AHJ13833.1"/>
    <property type="molecule type" value="Genomic_DNA"/>
</dbReference>
<evidence type="ECO:0000259" key="11">
    <source>
        <dbReference type="PROSITE" id="PS50111"/>
    </source>
</evidence>
<dbReference type="KEGG" id="smul:SMUL_2592"/>
<protein>
    <submittedName>
        <fullName evidence="13">Methyl-accepting chemotaxis protein</fullName>
    </submittedName>
</protein>
<keyword evidence="5 10" id="KW-1133">Transmembrane helix</keyword>
<dbReference type="AlphaFoldDB" id="A0AA86DZ07"/>
<evidence type="ECO:0000256" key="10">
    <source>
        <dbReference type="SAM" id="Phobius"/>
    </source>
</evidence>
<evidence type="ECO:0000256" key="4">
    <source>
        <dbReference type="ARBA" id="ARBA00022692"/>
    </source>
</evidence>
<feature type="domain" description="HAMP" evidence="12">
    <location>
        <begin position="299"/>
        <end position="354"/>
    </location>
</feature>
<name>A0AA86DZ07_SULMK</name>
<evidence type="ECO:0000259" key="12">
    <source>
        <dbReference type="PROSITE" id="PS50885"/>
    </source>
</evidence>
<dbReference type="InterPro" id="IPR029151">
    <property type="entry name" value="Sensor-like_sf"/>
</dbReference>
<evidence type="ECO:0000256" key="1">
    <source>
        <dbReference type="ARBA" id="ARBA00004651"/>
    </source>
</evidence>
<dbReference type="Gene3D" id="1.10.287.950">
    <property type="entry name" value="Methyl-accepting chemotaxis protein"/>
    <property type="match status" value="1"/>
</dbReference>
<dbReference type="RefSeq" id="WP_025345675.1">
    <property type="nucleotide sequence ID" value="NZ_CP007201.1"/>
</dbReference>
<dbReference type="GO" id="GO:0005886">
    <property type="term" value="C:plasma membrane"/>
    <property type="evidence" value="ECO:0007669"/>
    <property type="project" value="UniProtKB-SubCell"/>
</dbReference>
<dbReference type="SUPFAM" id="SSF58104">
    <property type="entry name" value="Methyl-accepting chemotaxis protein (MCP) signaling domain"/>
    <property type="match status" value="1"/>
</dbReference>
<dbReference type="InterPro" id="IPR004089">
    <property type="entry name" value="MCPsignal_dom"/>
</dbReference>
<dbReference type="GO" id="GO:0006935">
    <property type="term" value="P:chemotaxis"/>
    <property type="evidence" value="ECO:0007669"/>
    <property type="project" value="UniProtKB-KW"/>
</dbReference>
<sequence>MNVGFKQRIILVASACLVISLLIFALISFYEIKRNLRGEIIDKQMQSMATLQTDLNGWFTSQVKVITALAKELNIHSSLSKEETMPLLKMANDSINAETTYFGLNDGTMIYENGKTPSAGYDPRTRPWFTEAMGTTTTSIMAPFMGSSSKKLTICIISPIIRNGVKEGAVSTNILIDDAMKKVYATTFDGGYAFIMDKAGQFVIHPDKSVINKKFQELSPALNDAYKYITAHDKGSVEYTINGEDKILTFGKLENGWIVALSIDTKVAFSFLDQLITMFVIIGFVMTVLSVLVLLGVLKIQFQPLTRLNQLIENLSSSEGDLTQRLEIKNKHDEIGIMSHNINAFIEKIHGMIIASKVSSSENASVSHELSNTSLEVGKRAEEEAIIITKATTQAITLKSYLETSVENAKTSSNEVSDVVENLQRVSTEVSNLSTLLQESGHREVVLSEKLNTVSLNTAEIKNILGVINDIADQTNLLALNAAIEAARAGEHGRGFAVVADEVRKLAERTQKSLTEINATINVVVQSIVDVSGEMNTNSQELNKITDTSIAVQNNVFEVMKTLNNAVTNANKTIHDYIDTASRIGLITEDISKINEISSINVRSVEEIASAAEHLNKMTENLNIELGKFKS</sequence>
<dbReference type="PANTHER" id="PTHR32089">
    <property type="entry name" value="METHYL-ACCEPTING CHEMOTAXIS PROTEIN MCPB"/>
    <property type="match status" value="1"/>
</dbReference>
<evidence type="ECO:0000313" key="14">
    <source>
        <dbReference type="Proteomes" id="UP000019322"/>
    </source>
</evidence>
<dbReference type="PANTHER" id="PTHR32089:SF114">
    <property type="entry name" value="METHYL-ACCEPTING CHEMOTAXIS PROTEIN MCPB"/>
    <property type="match status" value="1"/>
</dbReference>
<keyword evidence="3" id="KW-0145">Chemotaxis</keyword>
<dbReference type="SUPFAM" id="SSF103190">
    <property type="entry name" value="Sensory domain-like"/>
    <property type="match status" value="1"/>
</dbReference>
<comment type="subcellular location">
    <subcellularLocation>
        <location evidence="1">Cell membrane</location>
        <topology evidence="1">Multi-pass membrane protein</topology>
    </subcellularLocation>
</comment>
<dbReference type="InterPro" id="IPR033479">
    <property type="entry name" value="dCache_1"/>
</dbReference>
<keyword evidence="6 10" id="KW-0472">Membrane</keyword>
<dbReference type="GO" id="GO:0007165">
    <property type="term" value="P:signal transduction"/>
    <property type="evidence" value="ECO:0007669"/>
    <property type="project" value="UniProtKB-KW"/>
</dbReference>
<evidence type="ECO:0000256" key="5">
    <source>
        <dbReference type="ARBA" id="ARBA00022989"/>
    </source>
</evidence>
<keyword evidence="2" id="KW-1003">Cell membrane</keyword>
<dbReference type="Proteomes" id="UP000019322">
    <property type="component" value="Chromosome"/>
</dbReference>
<dbReference type="PROSITE" id="PS50885">
    <property type="entry name" value="HAMP"/>
    <property type="match status" value="1"/>
</dbReference>
<reference evidence="13 14" key="1">
    <citation type="journal article" date="2014" name="Environ. Microbiol.">
        <title>Insights into organohalide respiration and the versatile catabolism of Sulfurospirillum multivorans gained from comparative genomics and physiological studies.</title>
        <authorList>
            <person name="Goris T."/>
            <person name="Schubert T."/>
            <person name="Gadkari J."/>
            <person name="Wubet T."/>
            <person name="Tarkka M."/>
            <person name="Buscot F."/>
            <person name="Adrian L."/>
            <person name="Diekert G."/>
        </authorList>
    </citation>
    <scope>NUCLEOTIDE SEQUENCE [LARGE SCALE GENOMIC DNA]</scope>
    <source>
        <strain evidence="14">DM 12446 / JCM 15788 / NBRC 109480</strain>
    </source>
</reference>
<comment type="similarity">
    <text evidence="8">Belongs to the methyl-accepting chemotaxis (MCP) protein family.</text>
</comment>
<dbReference type="InterPro" id="IPR003660">
    <property type="entry name" value="HAMP_dom"/>
</dbReference>
<proteinExistence type="inferred from homology"/>
<evidence type="ECO:0000256" key="3">
    <source>
        <dbReference type="ARBA" id="ARBA00022500"/>
    </source>
</evidence>
<evidence type="ECO:0000256" key="7">
    <source>
        <dbReference type="ARBA" id="ARBA00023224"/>
    </source>
</evidence>
<gene>
    <name evidence="13" type="ORF">SMUL_2592</name>
</gene>
<organism evidence="13 14">
    <name type="scientific">Sulfurospirillum multivorans (strain DM 12446 / JCM 15788 / NBRC 109480)</name>
    <dbReference type="NCBI Taxonomy" id="1150621"/>
    <lineage>
        <taxon>Bacteria</taxon>
        <taxon>Pseudomonadati</taxon>
        <taxon>Campylobacterota</taxon>
        <taxon>Epsilonproteobacteria</taxon>
        <taxon>Campylobacterales</taxon>
        <taxon>Sulfurospirillaceae</taxon>
        <taxon>Sulfurospirillum</taxon>
    </lineage>
</organism>
<feature type="domain" description="Methyl-accepting transducer" evidence="11">
    <location>
        <begin position="359"/>
        <end position="616"/>
    </location>
</feature>
<evidence type="ECO:0000256" key="9">
    <source>
        <dbReference type="PROSITE-ProRule" id="PRU00284"/>
    </source>
</evidence>
<dbReference type="SMART" id="SM00304">
    <property type="entry name" value="HAMP"/>
    <property type="match status" value="2"/>
</dbReference>
<dbReference type="Pfam" id="PF00015">
    <property type="entry name" value="MCPsignal"/>
    <property type="match status" value="1"/>
</dbReference>
<evidence type="ECO:0000256" key="6">
    <source>
        <dbReference type="ARBA" id="ARBA00023136"/>
    </source>
</evidence>
<dbReference type="PROSITE" id="PS50111">
    <property type="entry name" value="CHEMOTAXIS_TRANSDUC_2"/>
    <property type="match status" value="1"/>
</dbReference>
<evidence type="ECO:0000256" key="8">
    <source>
        <dbReference type="ARBA" id="ARBA00029447"/>
    </source>
</evidence>
<feature type="transmembrane region" description="Helical" evidence="10">
    <location>
        <begin position="275"/>
        <end position="298"/>
    </location>
</feature>
<keyword evidence="4 10" id="KW-0812">Transmembrane</keyword>